<reference evidence="5 6" key="1">
    <citation type="journal article" date="2008" name="Nature">
        <title>The Trichoplax genome and the nature of placozoans.</title>
        <authorList>
            <person name="Srivastava M."/>
            <person name="Begovic E."/>
            <person name="Chapman J."/>
            <person name="Putnam N.H."/>
            <person name="Hellsten U."/>
            <person name="Kawashima T."/>
            <person name="Kuo A."/>
            <person name="Mitros T."/>
            <person name="Salamov A."/>
            <person name="Carpenter M.L."/>
            <person name="Signorovitch A.Y."/>
            <person name="Moreno M.A."/>
            <person name="Kamm K."/>
            <person name="Grimwood J."/>
            <person name="Schmutz J."/>
            <person name="Shapiro H."/>
            <person name="Grigoriev I.V."/>
            <person name="Buss L.W."/>
            <person name="Schierwater B."/>
            <person name="Dellaporta S.L."/>
            <person name="Rokhsar D.S."/>
        </authorList>
    </citation>
    <scope>NUCLEOTIDE SEQUENCE [LARGE SCALE GENOMIC DNA]</scope>
    <source>
        <strain evidence="5 6">Grell-BS-1999</strain>
    </source>
</reference>
<keyword evidence="2 4" id="KW-0802">TPR repeat</keyword>
<sequence>MEHSLNDVLLALPDCVFISRLHESRHLMILVAGVAYLQCFMQCNWTGPRIASDALPRVQELNSCAQKLLSCDEEPPYPLADFYGLLWISRLLLFNCRNQLSCLKTAPIWCIRCLYAHQQLFNDTIPDLMQAIFAQIDIVTEGLLQEEDFPSLLCCQVYVEYSHLKRCYHGYFEAKKLLRKAESVIGLKLELTGRLGKRTRFQEKELAQLTASIKYETLKDNRISIEEFSKLETAALPKDVALDDDTVMHRIQFSDNQGDIPVLLPIEEIVILANGIEVLQITPDHELLKEEILAYINCNLMYPQDWSIQMMSLMIRSKIESKHHRTVERSMMQLQALVDNVNATLPPVAHRLKFANTVNFPPIWIMQLELAKILTDLGAIKSALEVYVRLEMWEEVIMCYHAIGQRDKAEQLTRERLKIQETPTLWCLLGDIRKEAEFYERAWKVSKHRNARSQRSLGFLYLYAEKYEECIACFKETLKVNSMQEHVWFSLGCAAMKTEDYHLSAEAYRQCVRLDSDKAEAWSNLSTAYIKSKQKHRAYRTLQEALKCSFENWRIWENYLFVCVDIGQFEDAITTIHRLMDLKEKYIDAEILDILVEAVITGKADSQGESAAKQKPILLKLFGRVTSKITNNAAVWYSYSKLYMQSDLKEDSDKRISLLQKSVRVASQKPKWESNLEDIKLIASYAKMLSEGALSIGMDKRDVSELVQILSSTILSLNSIVNKIKHQISYVNTEVDSQLGTICSNLEENINSLNNSIQTIRS</sequence>
<dbReference type="OrthoDB" id="1936594at2759"/>
<dbReference type="SUPFAM" id="SSF48452">
    <property type="entry name" value="TPR-like"/>
    <property type="match status" value="1"/>
</dbReference>
<gene>
    <name evidence="5" type="ORF">TRIADDRAFT_52765</name>
</gene>
<dbReference type="InterPro" id="IPR011990">
    <property type="entry name" value="TPR-like_helical_dom_sf"/>
</dbReference>
<evidence type="ECO:0000256" key="4">
    <source>
        <dbReference type="PROSITE-ProRule" id="PRU00339"/>
    </source>
</evidence>
<keyword evidence="6" id="KW-1185">Reference proteome</keyword>
<proteinExistence type="inferred from homology"/>
<dbReference type="PROSITE" id="PS50005">
    <property type="entry name" value="TPR"/>
    <property type="match status" value="3"/>
</dbReference>
<evidence type="ECO:0000313" key="6">
    <source>
        <dbReference type="Proteomes" id="UP000009022"/>
    </source>
</evidence>
<comment type="similarity">
    <text evidence="3">Belongs to the TTC27 family.</text>
</comment>
<feature type="repeat" description="TPR" evidence="4">
    <location>
        <begin position="519"/>
        <end position="552"/>
    </location>
</feature>
<dbReference type="Pfam" id="PF13181">
    <property type="entry name" value="TPR_8"/>
    <property type="match status" value="1"/>
</dbReference>
<dbReference type="STRING" id="10228.B3RK97"/>
<dbReference type="KEGG" id="tad:TRIADDRAFT_52765"/>
<dbReference type="InterPro" id="IPR019734">
    <property type="entry name" value="TPR_rpt"/>
</dbReference>
<dbReference type="InterPro" id="IPR044244">
    <property type="entry name" value="TTC27/Emw1"/>
</dbReference>
<evidence type="ECO:0000256" key="3">
    <source>
        <dbReference type="ARBA" id="ARBA00024020"/>
    </source>
</evidence>
<protein>
    <submittedName>
        <fullName evidence="5">Uncharacterized protein</fullName>
    </submittedName>
</protein>
<dbReference type="PANTHER" id="PTHR16193">
    <property type="entry name" value="TETRATRICOPEPTIDE REPEAT PROTEIN 27"/>
    <property type="match status" value="1"/>
</dbReference>
<dbReference type="GeneID" id="6749580"/>
<dbReference type="OMA" id="WNIRLIC"/>
<dbReference type="EMBL" id="DS985241">
    <property type="protein sequence ID" value="EDV29163.1"/>
    <property type="molecule type" value="Genomic_DNA"/>
</dbReference>
<dbReference type="AlphaFoldDB" id="B3RK97"/>
<keyword evidence="1" id="KW-0677">Repeat</keyword>
<feature type="repeat" description="TPR" evidence="4">
    <location>
        <begin position="485"/>
        <end position="518"/>
    </location>
</feature>
<dbReference type="HOGENOM" id="CLU_004905_2_0_1"/>
<dbReference type="InParanoid" id="B3RK97"/>
<dbReference type="PhylomeDB" id="B3RK97"/>
<name>B3RK97_TRIAD</name>
<dbReference type="Gene3D" id="1.25.40.10">
    <property type="entry name" value="Tetratricopeptide repeat domain"/>
    <property type="match status" value="1"/>
</dbReference>
<accession>B3RK97</accession>
<organism evidence="5 6">
    <name type="scientific">Trichoplax adhaerens</name>
    <name type="common">Trichoplax reptans</name>
    <dbReference type="NCBI Taxonomy" id="10228"/>
    <lineage>
        <taxon>Eukaryota</taxon>
        <taxon>Metazoa</taxon>
        <taxon>Placozoa</taxon>
        <taxon>Uniplacotomia</taxon>
        <taxon>Trichoplacea</taxon>
        <taxon>Trichoplacidae</taxon>
        <taxon>Trichoplax</taxon>
    </lineage>
</organism>
<evidence type="ECO:0000313" key="5">
    <source>
        <dbReference type="EMBL" id="EDV29163.1"/>
    </source>
</evidence>
<evidence type="ECO:0000256" key="1">
    <source>
        <dbReference type="ARBA" id="ARBA00022737"/>
    </source>
</evidence>
<dbReference type="RefSeq" id="XP_002108365.1">
    <property type="nucleotide sequence ID" value="XM_002108329.1"/>
</dbReference>
<dbReference type="Proteomes" id="UP000009022">
    <property type="component" value="Unassembled WGS sequence"/>
</dbReference>
<dbReference type="SMART" id="SM00028">
    <property type="entry name" value="TPR"/>
    <property type="match status" value="4"/>
</dbReference>
<feature type="repeat" description="TPR" evidence="4">
    <location>
        <begin position="451"/>
        <end position="484"/>
    </location>
</feature>
<dbReference type="FunCoup" id="B3RK97">
    <property type="interactions" value="2144"/>
</dbReference>
<evidence type="ECO:0000256" key="2">
    <source>
        <dbReference type="ARBA" id="ARBA00022803"/>
    </source>
</evidence>
<dbReference type="eggNOG" id="KOG1128">
    <property type="taxonomic scope" value="Eukaryota"/>
</dbReference>
<dbReference type="CTD" id="6749580"/>
<dbReference type="PANTHER" id="PTHR16193:SF0">
    <property type="entry name" value="TETRATRICOPEPTIDE REPEAT PROTEIN 27"/>
    <property type="match status" value="1"/>
</dbReference>